<accession>A0ABP3W6M5</accession>
<gene>
    <name evidence="2" type="ORF">GCM10008908_28930</name>
</gene>
<evidence type="ECO:0000313" key="2">
    <source>
        <dbReference type="EMBL" id="GAA0776119.1"/>
    </source>
</evidence>
<dbReference type="RefSeq" id="WP_343827185.1">
    <property type="nucleotide sequence ID" value="NZ_BAAACI010000007.1"/>
</dbReference>
<sequence length="143" mass="16592">MNRKYSVIREIVIWIIIDIIGTIILVNTINISKIVAIISSITATVPILIARYNNYKLVISDEEIVLYKSFIKKTQIPLENIVEIEIGNSFTGSRIQGCVKYMYIKTSTDNYKFNIVNIESEQFYNDIKNLATKQNIEYFKNQE</sequence>
<keyword evidence="1" id="KW-1133">Transmembrane helix</keyword>
<keyword evidence="3" id="KW-1185">Reference proteome</keyword>
<feature type="transmembrane region" description="Helical" evidence="1">
    <location>
        <begin position="31"/>
        <end position="50"/>
    </location>
</feature>
<evidence type="ECO:0008006" key="4">
    <source>
        <dbReference type="Google" id="ProtNLM"/>
    </source>
</evidence>
<dbReference type="EMBL" id="BAAACI010000007">
    <property type="protein sequence ID" value="GAA0776119.1"/>
    <property type="molecule type" value="Genomic_DNA"/>
</dbReference>
<protein>
    <recommendedName>
        <fullName evidence="4">DUF304 domain-containing protein</fullName>
    </recommendedName>
</protein>
<reference evidence="3" key="1">
    <citation type="journal article" date="2019" name="Int. J. Syst. Evol. Microbiol.">
        <title>The Global Catalogue of Microorganisms (GCM) 10K type strain sequencing project: providing services to taxonomists for standard genome sequencing and annotation.</title>
        <authorList>
            <consortium name="The Broad Institute Genomics Platform"/>
            <consortium name="The Broad Institute Genome Sequencing Center for Infectious Disease"/>
            <person name="Wu L."/>
            <person name="Ma J."/>
        </authorList>
    </citation>
    <scope>NUCLEOTIDE SEQUENCE [LARGE SCALE GENOMIC DNA]</scope>
    <source>
        <strain evidence="3">JCM 1417</strain>
    </source>
</reference>
<proteinExistence type="predicted"/>
<dbReference type="Proteomes" id="UP001501047">
    <property type="component" value="Unassembled WGS sequence"/>
</dbReference>
<organism evidence="2 3">
    <name type="scientific">Clostridium subterminale</name>
    <dbReference type="NCBI Taxonomy" id="1550"/>
    <lineage>
        <taxon>Bacteria</taxon>
        <taxon>Bacillati</taxon>
        <taxon>Bacillota</taxon>
        <taxon>Clostridia</taxon>
        <taxon>Eubacteriales</taxon>
        <taxon>Clostridiaceae</taxon>
        <taxon>Clostridium</taxon>
    </lineage>
</organism>
<keyword evidence="1" id="KW-0472">Membrane</keyword>
<name>A0ABP3W6M5_CLOSU</name>
<comment type="caution">
    <text evidence="2">The sequence shown here is derived from an EMBL/GenBank/DDBJ whole genome shotgun (WGS) entry which is preliminary data.</text>
</comment>
<keyword evidence="1" id="KW-0812">Transmembrane</keyword>
<feature type="transmembrane region" description="Helical" evidence="1">
    <location>
        <begin position="7"/>
        <end position="25"/>
    </location>
</feature>
<evidence type="ECO:0000256" key="1">
    <source>
        <dbReference type="SAM" id="Phobius"/>
    </source>
</evidence>
<evidence type="ECO:0000313" key="3">
    <source>
        <dbReference type="Proteomes" id="UP001501047"/>
    </source>
</evidence>